<reference evidence="1" key="1">
    <citation type="submission" date="2021-02" db="EMBL/GenBank/DDBJ databases">
        <authorList>
            <person name="Dougan E. K."/>
            <person name="Rhodes N."/>
            <person name="Thang M."/>
            <person name="Chan C."/>
        </authorList>
    </citation>
    <scope>NUCLEOTIDE SEQUENCE</scope>
</reference>
<comment type="caution">
    <text evidence="1">The sequence shown here is derived from an EMBL/GenBank/DDBJ whole genome shotgun (WGS) entry which is preliminary data.</text>
</comment>
<accession>A0A812SEI9</accession>
<protein>
    <submittedName>
        <fullName evidence="1">Uncharacterized protein</fullName>
    </submittedName>
</protein>
<evidence type="ECO:0000313" key="1">
    <source>
        <dbReference type="EMBL" id="CAE7473132.1"/>
    </source>
</evidence>
<name>A0A812SEI9_9DINO</name>
<keyword evidence="2" id="KW-1185">Reference proteome</keyword>
<sequence length="100" mass="10871">MTFVQNDTGFIRGSEEPGSLQSLMAEVSMRHAKRYLPAVSNSALVSWPFGKHHQGPSMDLMDAEGSWHHVGFRGASLEEASDMAGLLEALASKNSLKKDP</sequence>
<proteinExistence type="predicted"/>
<evidence type="ECO:0000313" key="2">
    <source>
        <dbReference type="Proteomes" id="UP000604046"/>
    </source>
</evidence>
<dbReference type="EMBL" id="CAJNDS010002435">
    <property type="protein sequence ID" value="CAE7473132.1"/>
    <property type="molecule type" value="Genomic_DNA"/>
</dbReference>
<gene>
    <name evidence="1" type="ORF">SNAT2548_LOCUS26581</name>
</gene>
<dbReference type="Proteomes" id="UP000604046">
    <property type="component" value="Unassembled WGS sequence"/>
</dbReference>
<organism evidence="1 2">
    <name type="scientific">Symbiodinium natans</name>
    <dbReference type="NCBI Taxonomy" id="878477"/>
    <lineage>
        <taxon>Eukaryota</taxon>
        <taxon>Sar</taxon>
        <taxon>Alveolata</taxon>
        <taxon>Dinophyceae</taxon>
        <taxon>Suessiales</taxon>
        <taxon>Symbiodiniaceae</taxon>
        <taxon>Symbiodinium</taxon>
    </lineage>
</organism>
<dbReference type="AlphaFoldDB" id="A0A812SEI9"/>